<protein>
    <submittedName>
        <fullName evidence="1">Uncharacterized protein</fullName>
    </submittedName>
</protein>
<organism evidence="1 2">
    <name type="scientific">Odinarchaeota yellowstonii (strain LCB_4)</name>
    <dbReference type="NCBI Taxonomy" id="1841599"/>
    <lineage>
        <taxon>Archaea</taxon>
        <taxon>Promethearchaeati</taxon>
        <taxon>Candidatus Odinarchaeota</taxon>
        <taxon>Candidatus Odinarchaeia</taxon>
        <taxon>Candidatus Odinarchaeales</taxon>
        <taxon>Candidatus Odinarchaeaceae</taxon>
        <taxon>Candidatus Odinarchaeum</taxon>
    </lineage>
</organism>
<dbReference type="EMBL" id="CP091871">
    <property type="protein sequence ID" value="WEU40227.1"/>
    <property type="molecule type" value="Genomic_DNA"/>
</dbReference>
<dbReference type="KEGG" id="oyw:OdinLCB4_007090"/>
<sequence length="67" mass="8102">MSAENEKRGLDLFLELLKNDFRDEPPILIDFIKTILLKEADLQNSRWNWKIEYKQLILQYGGNYEDR</sequence>
<dbReference type="Proteomes" id="UP000186851">
    <property type="component" value="Chromosome"/>
</dbReference>
<reference evidence="1" key="2">
    <citation type="journal article" date="2022" name="Nat. Microbiol.">
        <title>A closed Candidatus Odinarchaeum chromosome exposes Asgard archaeal viruses.</title>
        <authorList>
            <person name="Tamarit D."/>
            <person name="Caceres E.F."/>
            <person name="Krupovic M."/>
            <person name="Nijland R."/>
            <person name="Eme L."/>
            <person name="Robinson N.P."/>
            <person name="Ettema T.J.G."/>
        </authorList>
    </citation>
    <scope>NUCLEOTIDE SEQUENCE</scope>
    <source>
        <strain evidence="1">LCB_4</strain>
    </source>
</reference>
<evidence type="ECO:0000313" key="1">
    <source>
        <dbReference type="EMBL" id="WEU40227.1"/>
    </source>
</evidence>
<dbReference type="AlphaFoldDB" id="A0AAF0IBS3"/>
<name>A0AAF0IBS3_ODILC</name>
<gene>
    <name evidence="1" type="ORF">OdinLCB4_007090</name>
</gene>
<proteinExistence type="predicted"/>
<evidence type="ECO:0000313" key="2">
    <source>
        <dbReference type="Proteomes" id="UP000186851"/>
    </source>
</evidence>
<accession>A0AAF0IBS3</accession>
<reference evidence="1" key="1">
    <citation type="journal article" date="2017" name="Nature">
        <title>Asgard archaea illuminate the origin of eukaryotic cellular complexity.</title>
        <authorList>
            <person name="Zaremba-Niedzwiedzka K."/>
            <person name="Caceres E.F."/>
            <person name="Saw J.H."/>
            <person name="Backstrom D."/>
            <person name="Juzokaite L."/>
            <person name="Vancaester E."/>
            <person name="Seitz K.W."/>
            <person name="Anantharaman K."/>
            <person name="Starnawski P."/>
            <person name="Kjeldsen K.U."/>
            <person name="Scott M.B."/>
            <person name="Nunoura T."/>
            <person name="Banfield J.F."/>
            <person name="Schramm A."/>
            <person name="Baker B.J."/>
            <person name="Spang A."/>
            <person name="Ettema T.J.G."/>
        </authorList>
    </citation>
    <scope>NUCLEOTIDE SEQUENCE</scope>
    <source>
        <strain evidence="1">LCB_4</strain>
    </source>
</reference>